<accession>A0A840UJJ6</accession>
<dbReference type="RefSeq" id="WP_183861227.1">
    <property type="nucleotide sequence ID" value="NZ_JACHFH010000016.1"/>
</dbReference>
<evidence type="ECO:0000313" key="3">
    <source>
        <dbReference type="Proteomes" id="UP000559117"/>
    </source>
</evidence>
<name>A0A840UJJ6_9FIRM</name>
<dbReference type="EMBL" id="JACHFH010000016">
    <property type="protein sequence ID" value="MBB5336360.1"/>
    <property type="molecule type" value="Genomic_DNA"/>
</dbReference>
<feature type="signal peptide" evidence="1">
    <location>
        <begin position="1"/>
        <end position="25"/>
    </location>
</feature>
<evidence type="ECO:0000313" key="2">
    <source>
        <dbReference type="EMBL" id="MBB5336360.1"/>
    </source>
</evidence>
<protein>
    <submittedName>
        <fullName evidence="2">Uncharacterized protein</fullName>
    </submittedName>
</protein>
<dbReference type="AlphaFoldDB" id="A0A840UJJ6"/>
<dbReference type="Proteomes" id="UP000559117">
    <property type="component" value="Unassembled WGS sequence"/>
</dbReference>
<sequence>MNFNRKILFLPLCLFFLGYCHVASAAIIADDDINIVITETNGQIPLLIRQRMQTSIAVIAQQLLSGKQYEQVAAQKIQYEDTIEEVFNKILVGYTVTNVSVEAGQNVNIIVRLLPWSDTINKVDVTVKTDGVSPEIATLALQDIQGIDKLFKDNLRGLPIDAVDWSNGILKHNLNDFMQKKLPEFRADFDMQPGETTKVAVTIYPRMPVVRTVDLRMRSNSMPNVYLLQERLYLQSQTDILLGVPVEFVERHQDYFARKLAADLDANKAFSLFNMHTKVNFAVGEKTQITTYSDTKDYNINIQGWSDFGRDDDKANNVYRLHLGKIFKTKHELFTQLFFLPQETEADWAAGYYYHFNDKWRLGGRYFFDDDIWSVDAKDVFDDRWLGRFSYMPENNNWEAAIRYKVHDFISLEYVLDQDDGRRNRWIRLIGNF</sequence>
<evidence type="ECO:0000256" key="1">
    <source>
        <dbReference type="SAM" id="SignalP"/>
    </source>
</evidence>
<reference evidence="2 3" key="1">
    <citation type="submission" date="2020-08" db="EMBL/GenBank/DDBJ databases">
        <title>Genomic Encyclopedia of Type Strains, Phase IV (KMG-IV): sequencing the most valuable type-strain genomes for metagenomic binning, comparative biology and taxonomic classification.</title>
        <authorList>
            <person name="Goeker M."/>
        </authorList>
    </citation>
    <scope>NUCLEOTIDE SEQUENCE [LARGE SCALE GENOMIC DNA]</scope>
    <source>
        <strain evidence="2 3">DSM 24661</strain>
    </source>
</reference>
<gene>
    <name evidence="2" type="ORF">HNR32_001508</name>
</gene>
<organism evidence="2 3">
    <name type="scientific">Pectinatus brassicae</name>
    <dbReference type="NCBI Taxonomy" id="862415"/>
    <lineage>
        <taxon>Bacteria</taxon>
        <taxon>Bacillati</taxon>
        <taxon>Bacillota</taxon>
        <taxon>Negativicutes</taxon>
        <taxon>Selenomonadales</taxon>
        <taxon>Selenomonadaceae</taxon>
        <taxon>Pectinatus</taxon>
    </lineage>
</organism>
<keyword evidence="1" id="KW-0732">Signal</keyword>
<proteinExistence type="predicted"/>
<feature type="chain" id="PRO_5032516533" evidence="1">
    <location>
        <begin position="26"/>
        <end position="433"/>
    </location>
</feature>
<keyword evidence="3" id="KW-1185">Reference proteome</keyword>
<comment type="caution">
    <text evidence="2">The sequence shown here is derived from an EMBL/GenBank/DDBJ whole genome shotgun (WGS) entry which is preliminary data.</text>
</comment>